<keyword evidence="6 7" id="KW-0472">Membrane</keyword>
<proteinExistence type="inferred from homology"/>
<gene>
    <name evidence="10" type="ORF">KP509_18G036200</name>
</gene>
<organism evidence="10 11">
    <name type="scientific">Ceratopteris richardii</name>
    <name type="common">Triangle waterfern</name>
    <dbReference type="NCBI Taxonomy" id="49495"/>
    <lineage>
        <taxon>Eukaryota</taxon>
        <taxon>Viridiplantae</taxon>
        <taxon>Streptophyta</taxon>
        <taxon>Embryophyta</taxon>
        <taxon>Tracheophyta</taxon>
        <taxon>Polypodiopsida</taxon>
        <taxon>Polypodiidae</taxon>
        <taxon>Polypodiales</taxon>
        <taxon>Pteridineae</taxon>
        <taxon>Pteridaceae</taxon>
        <taxon>Parkerioideae</taxon>
        <taxon>Ceratopteris</taxon>
    </lineage>
</organism>
<dbReference type="Pfam" id="PF13839">
    <property type="entry name" value="PC-Esterase"/>
    <property type="match status" value="1"/>
</dbReference>
<evidence type="ECO:0008006" key="12">
    <source>
        <dbReference type="Google" id="ProtNLM"/>
    </source>
</evidence>
<keyword evidence="11" id="KW-1185">Reference proteome</keyword>
<evidence type="ECO:0000256" key="6">
    <source>
        <dbReference type="ARBA" id="ARBA00023136"/>
    </source>
</evidence>
<name>A0A8T2SSH2_CERRI</name>
<dbReference type="GO" id="GO:0016413">
    <property type="term" value="F:O-acetyltransferase activity"/>
    <property type="evidence" value="ECO:0007669"/>
    <property type="project" value="InterPro"/>
</dbReference>
<accession>A0A8T2SSH2</accession>
<keyword evidence="4" id="KW-0735">Signal-anchor</keyword>
<comment type="caution">
    <text evidence="10">The sequence shown here is derived from an EMBL/GenBank/DDBJ whole genome shotgun (WGS) entry which is preliminary data.</text>
</comment>
<feature type="transmembrane region" description="Helical" evidence="7">
    <location>
        <begin position="58"/>
        <end position="77"/>
    </location>
</feature>
<evidence type="ECO:0000256" key="2">
    <source>
        <dbReference type="ARBA" id="ARBA00007727"/>
    </source>
</evidence>
<dbReference type="GO" id="GO:0005794">
    <property type="term" value="C:Golgi apparatus"/>
    <property type="evidence" value="ECO:0007669"/>
    <property type="project" value="TreeGrafter"/>
</dbReference>
<evidence type="ECO:0000256" key="5">
    <source>
        <dbReference type="ARBA" id="ARBA00022989"/>
    </source>
</evidence>
<evidence type="ECO:0000256" key="3">
    <source>
        <dbReference type="ARBA" id="ARBA00022692"/>
    </source>
</evidence>
<dbReference type="Proteomes" id="UP000825935">
    <property type="component" value="Chromosome 18"/>
</dbReference>
<dbReference type="InterPro" id="IPR026057">
    <property type="entry name" value="TBL_C"/>
</dbReference>
<dbReference type="PANTHER" id="PTHR32285">
    <property type="entry name" value="PROTEIN TRICHOME BIREFRINGENCE-LIKE 9-RELATED"/>
    <property type="match status" value="1"/>
</dbReference>
<evidence type="ECO:0000256" key="7">
    <source>
        <dbReference type="SAM" id="Phobius"/>
    </source>
</evidence>
<keyword evidence="3 7" id="KW-0812">Transmembrane</keyword>
<comment type="subcellular location">
    <subcellularLocation>
        <location evidence="1">Membrane</location>
        <topology evidence="1">Single-pass membrane protein</topology>
    </subcellularLocation>
</comment>
<dbReference type="EMBL" id="CM035423">
    <property type="protein sequence ID" value="KAH7365589.1"/>
    <property type="molecule type" value="Genomic_DNA"/>
</dbReference>
<dbReference type="OrthoDB" id="630188at2759"/>
<dbReference type="InterPro" id="IPR029962">
    <property type="entry name" value="TBL"/>
</dbReference>
<dbReference type="InterPro" id="IPR025846">
    <property type="entry name" value="TBL_N"/>
</dbReference>
<dbReference type="PANTHER" id="PTHR32285:SF48">
    <property type="entry name" value="PROTEIN TRICHOME BIREFRINGENCE-LIKE 19"/>
    <property type="match status" value="1"/>
</dbReference>
<evidence type="ECO:0000313" key="11">
    <source>
        <dbReference type="Proteomes" id="UP000825935"/>
    </source>
</evidence>
<dbReference type="GO" id="GO:0016020">
    <property type="term" value="C:membrane"/>
    <property type="evidence" value="ECO:0007669"/>
    <property type="project" value="UniProtKB-SubCell"/>
</dbReference>
<protein>
    <recommendedName>
        <fullName evidence="12">Trichome birefringence-like N-terminal domain-containing protein</fullName>
    </recommendedName>
</protein>
<evidence type="ECO:0000256" key="4">
    <source>
        <dbReference type="ARBA" id="ARBA00022968"/>
    </source>
</evidence>
<evidence type="ECO:0000259" key="9">
    <source>
        <dbReference type="Pfam" id="PF14416"/>
    </source>
</evidence>
<evidence type="ECO:0000313" key="10">
    <source>
        <dbReference type="EMBL" id="KAH7365589.1"/>
    </source>
</evidence>
<feature type="domain" description="Trichome birefringence-like C-terminal" evidence="8">
    <location>
        <begin position="264"/>
        <end position="536"/>
    </location>
</feature>
<feature type="domain" description="Trichome birefringence-like N-terminal" evidence="9">
    <location>
        <begin position="211"/>
        <end position="263"/>
    </location>
</feature>
<evidence type="ECO:0000259" key="8">
    <source>
        <dbReference type="Pfam" id="PF13839"/>
    </source>
</evidence>
<sequence>MHPRIGRCKDSACLTGRFSSIANLNRITMTEDNVGRRGSSQGILQQQYSVSVHAGWNLFLYIGLVAFFTICCLWLLLRPYQNSDLFLPSTIDRHITVSDSITSEIEIDHIVYDTGEVKQSASPVVGDVIDEVKTNHVRPIPDENTIHSDRGPIFDDITSQSDDASSDIRTHNISAVSKIMNTTVNGDVASPTGNTRETIKTNETTTSSVFQCNLWQGEWIPDSTPPLYTNESCRYINPLRNCLLNGRPDRDYLYWRWKPFDCELPRFNASHFLEMLQGKRLAFIGDSLARDHGESLVCALTQVAEADNHEWPLKWFFPSYNFTLVILWAPYLIQYSVDQNDISTLHLDVPDKEWSHQLKDFDISVFSTGYWHFRKGIFYANNTLLGASDHAGVNITKFDFLTEFRMTMQTVLRYIATEYRGVALLRTVTTDHFEHGQWDAGGKCNRTRPYASHDANMGWIQGQMNRVQIEEFEKAMAMVNQGSPKLLLLNTTQISYLRPDGHPDIYRGEVVPDGAPHDCLHWCVPGPVDTWNQLLLYTLQRLYTFTLIPL</sequence>
<reference evidence="10" key="1">
    <citation type="submission" date="2021-08" db="EMBL/GenBank/DDBJ databases">
        <title>WGS assembly of Ceratopteris richardii.</title>
        <authorList>
            <person name="Marchant D.B."/>
            <person name="Chen G."/>
            <person name="Jenkins J."/>
            <person name="Shu S."/>
            <person name="Leebens-Mack J."/>
            <person name="Grimwood J."/>
            <person name="Schmutz J."/>
            <person name="Soltis P."/>
            <person name="Soltis D."/>
            <person name="Chen Z.-H."/>
        </authorList>
    </citation>
    <scope>NUCLEOTIDE SEQUENCE</scope>
    <source>
        <strain evidence="10">Whitten #5841</strain>
        <tissue evidence="10">Leaf</tissue>
    </source>
</reference>
<dbReference type="Pfam" id="PF14416">
    <property type="entry name" value="PMR5N"/>
    <property type="match status" value="1"/>
</dbReference>
<keyword evidence="5 7" id="KW-1133">Transmembrane helix</keyword>
<evidence type="ECO:0000256" key="1">
    <source>
        <dbReference type="ARBA" id="ARBA00004167"/>
    </source>
</evidence>
<comment type="similarity">
    <text evidence="2">Belongs to the PC-esterase family. TBL subfamily.</text>
</comment>
<dbReference type="AlphaFoldDB" id="A0A8T2SSH2"/>